<dbReference type="AlphaFoldDB" id="A0A0D3FL43"/>
<evidence type="ECO:0000313" key="3">
    <source>
        <dbReference type="Proteomes" id="UP000026960"/>
    </source>
</evidence>
<dbReference type="Gramene" id="OBART03G25480.1">
    <property type="protein sequence ID" value="OBART03G25480.1"/>
    <property type="gene ID" value="OBART03G25480"/>
</dbReference>
<evidence type="ECO:0000256" key="1">
    <source>
        <dbReference type="SAM" id="MobiDB-lite"/>
    </source>
</evidence>
<organism evidence="2">
    <name type="scientific">Oryza barthii</name>
    <dbReference type="NCBI Taxonomy" id="65489"/>
    <lineage>
        <taxon>Eukaryota</taxon>
        <taxon>Viridiplantae</taxon>
        <taxon>Streptophyta</taxon>
        <taxon>Embryophyta</taxon>
        <taxon>Tracheophyta</taxon>
        <taxon>Spermatophyta</taxon>
        <taxon>Magnoliopsida</taxon>
        <taxon>Liliopsida</taxon>
        <taxon>Poales</taxon>
        <taxon>Poaceae</taxon>
        <taxon>BOP clade</taxon>
        <taxon>Oryzoideae</taxon>
        <taxon>Oryzeae</taxon>
        <taxon>Oryzinae</taxon>
        <taxon>Oryza</taxon>
    </lineage>
</organism>
<reference evidence="2" key="2">
    <citation type="submission" date="2015-03" db="UniProtKB">
        <authorList>
            <consortium name="EnsemblPlants"/>
        </authorList>
    </citation>
    <scope>IDENTIFICATION</scope>
</reference>
<proteinExistence type="predicted"/>
<sequence length="113" mass="11836">MGDDTPVKEPLSQPMGDDAPSGELLLMLPLSSALPSQPRGHGSPARELMLSSSSTPSSQPRGHGSLARELLLFLVQPTDASQQSPNHALLHVVASKEVVPIAVVAPSIDIQDE</sequence>
<protein>
    <submittedName>
        <fullName evidence="2">Uncharacterized protein</fullName>
    </submittedName>
</protein>
<feature type="compositionally biased region" description="Low complexity" evidence="1">
    <location>
        <begin position="21"/>
        <end position="38"/>
    </location>
</feature>
<name>A0A0D3FL43_9ORYZ</name>
<evidence type="ECO:0000313" key="2">
    <source>
        <dbReference type="EnsemblPlants" id="OBART03G25480.1"/>
    </source>
</evidence>
<feature type="region of interest" description="Disordered" evidence="1">
    <location>
        <begin position="1"/>
        <end position="63"/>
    </location>
</feature>
<dbReference type="HOGENOM" id="CLU_2137307_0_0_1"/>
<keyword evidence="3" id="KW-1185">Reference proteome</keyword>
<accession>A0A0D3FL43</accession>
<dbReference type="PaxDb" id="65489-OBART03G25480.1"/>
<reference evidence="2" key="1">
    <citation type="journal article" date="2009" name="Rice">
        <title>De Novo Next Generation Sequencing of Plant Genomes.</title>
        <authorList>
            <person name="Rounsley S."/>
            <person name="Marri P.R."/>
            <person name="Yu Y."/>
            <person name="He R."/>
            <person name="Sisneros N."/>
            <person name="Goicoechea J.L."/>
            <person name="Lee S.J."/>
            <person name="Angelova A."/>
            <person name="Kudrna D."/>
            <person name="Luo M."/>
            <person name="Affourtit J."/>
            <person name="Desany B."/>
            <person name="Knight J."/>
            <person name="Niazi F."/>
            <person name="Egholm M."/>
            <person name="Wing R.A."/>
        </authorList>
    </citation>
    <scope>NUCLEOTIDE SEQUENCE [LARGE SCALE GENOMIC DNA]</scope>
    <source>
        <strain evidence="2">cv. IRGC 105608</strain>
    </source>
</reference>
<dbReference type="EnsemblPlants" id="OBART03G25480.1">
    <property type="protein sequence ID" value="OBART03G25480.1"/>
    <property type="gene ID" value="OBART03G25480"/>
</dbReference>
<dbReference type="Proteomes" id="UP000026960">
    <property type="component" value="Chromosome 3"/>
</dbReference>